<proteinExistence type="predicted"/>
<dbReference type="eggNOG" id="COG3828">
    <property type="taxonomic scope" value="Bacteria"/>
</dbReference>
<evidence type="ECO:0000313" key="2">
    <source>
        <dbReference type="Proteomes" id="UP000019402"/>
    </source>
</evidence>
<comment type="caution">
    <text evidence="1">The sequence shown here is derived from an EMBL/GenBank/DDBJ whole genome shotgun (WGS) entry which is preliminary data.</text>
</comment>
<sequence>MHATDELYGKLRGPAENMNVLATAFSNPKTGGTGNHEPILFTVNYGKGRIFHNVLGHVGQDEDMTPYKSAFFIYAMQRGTEWAATGKVTQAIPEDLPNQSSALILPAYKDFTLEDLFRNARKYEIGKSKKYLNLILQRIRNHSTDKDYLEKVEDEMIKLLSADDCTTDAKNFICKEISWLGSPKSISVLKALSKKAETARWRSLP</sequence>
<accession>W7YHM4</accession>
<dbReference type="AlphaFoldDB" id="W7YHM4"/>
<dbReference type="Proteomes" id="UP000019402">
    <property type="component" value="Unassembled WGS sequence"/>
</dbReference>
<dbReference type="STRING" id="869213.GCA_000517085_00475"/>
<gene>
    <name evidence="1" type="ORF">JCM21142_72656</name>
</gene>
<reference evidence="1 2" key="1">
    <citation type="journal article" date="2014" name="Genome Announc.">
        <title>Draft Genome Sequence of Cytophaga fermentans JCM 21142T, a Facultative Anaerobe Isolated from Marine Mud.</title>
        <authorList>
            <person name="Starns D."/>
            <person name="Oshima K."/>
            <person name="Suda W."/>
            <person name="Iino T."/>
            <person name="Yuki M."/>
            <person name="Inoue J."/>
            <person name="Kitamura K."/>
            <person name="Iida T."/>
            <person name="Darby A."/>
            <person name="Hattori M."/>
            <person name="Ohkuma M."/>
        </authorList>
    </citation>
    <scope>NUCLEOTIDE SEQUENCE [LARGE SCALE GENOMIC DNA]</scope>
    <source>
        <strain evidence="1 2">JCM 21142</strain>
    </source>
</reference>
<name>W7YHM4_9BACT</name>
<dbReference type="InterPro" id="IPR029062">
    <property type="entry name" value="Class_I_gatase-like"/>
</dbReference>
<dbReference type="Gene3D" id="3.40.50.880">
    <property type="match status" value="1"/>
</dbReference>
<organism evidence="1 2">
    <name type="scientific">Saccharicrinis fermentans DSM 9555 = JCM 21142</name>
    <dbReference type="NCBI Taxonomy" id="869213"/>
    <lineage>
        <taxon>Bacteria</taxon>
        <taxon>Pseudomonadati</taxon>
        <taxon>Bacteroidota</taxon>
        <taxon>Bacteroidia</taxon>
        <taxon>Marinilabiliales</taxon>
        <taxon>Marinilabiliaceae</taxon>
        <taxon>Saccharicrinis</taxon>
    </lineage>
</organism>
<protein>
    <submittedName>
        <fullName evidence="1">Trehalose utilization</fullName>
    </submittedName>
</protein>
<keyword evidence="2" id="KW-1185">Reference proteome</keyword>
<dbReference type="EMBL" id="BAMD01000034">
    <property type="protein sequence ID" value="GAF03966.1"/>
    <property type="molecule type" value="Genomic_DNA"/>
</dbReference>
<evidence type="ECO:0000313" key="1">
    <source>
        <dbReference type="EMBL" id="GAF03966.1"/>
    </source>
</evidence>
<dbReference type="SUPFAM" id="SSF52317">
    <property type="entry name" value="Class I glutamine amidotransferase-like"/>
    <property type="match status" value="1"/>
</dbReference>